<evidence type="ECO:0000313" key="4">
    <source>
        <dbReference type="Proteomes" id="UP000186817"/>
    </source>
</evidence>
<evidence type="ECO:0000256" key="2">
    <source>
        <dbReference type="SAM" id="MobiDB-lite"/>
    </source>
</evidence>
<dbReference type="OrthoDB" id="10463985at2759"/>
<keyword evidence="1" id="KW-0175">Coiled coil</keyword>
<name>A0A1Q9DMT6_SYMMI</name>
<protein>
    <submittedName>
        <fullName evidence="3">Uncharacterized protein</fullName>
    </submittedName>
</protein>
<feature type="region of interest" description="Disordered" evidence="2">
    <location>
        <begin position="33"/>
        <end position="67"/>
    </location>
</feature>
<feature type="compositionally biased region" description="Polar residues" evidence="2">
    <location>
        <begin position="261"/>
        <end position="274"/>
    </location>
</feature>
<organism evidence="3 4">
    <name type="scientific">Symbiodinium microadriaticum</name>
    <name type="common">Dinoflagellate</name>
    <name type="synonym">Zooxanthella microadriatica</name>
    <dbReference type="NCBI Taxonomy" id="2951"/>
    <lineage>
        <taxon>Eukaryota</taxon>
        <taxon>Sar</taxon>
        <taxon>Alveolata</taxon>
        <taxon>Dinophyceae</taxon>
        <taxon>Suessiales</taxon>
        <taxon>Symbiodiniaceae</taxon>
        <taxon>Symbiodinium</taxon>
    </lineage>
</organism>
<feature type="region of interest" description="Disordered" evidence="2">
    <location>
        <begin position="244"/>
        <end position="279"/>
    </location>
</feature>
<comment type="caution">
    <text evidence="3">The sequence shown here is derived from an EMBL/GenBank/DDBJ whole genome shotgun (WGS) entry which is preliminary data.</text>
</comment>
<keyword evidence="4" id="KW-1185">Reference proteome</keyword>
<feature type="compositionally biased region" description="Basic and acidic residues" evidence="2">
    <location>
        <begin position="347"/>
        <end position="356"/>
    </location>
</feature>
<reference evidence="3 4" key="1">
    <citation type="submission" date="2016-02" db="EMBL/GenBank/DDBJ databases">
        <title>Genome analysis of coral dinoflagellate symbionts highlights evolutionary adaptations to a symbiotic lifestyle.</title>
        <authorList>
            <person name="Aranda M."/>
            <person name="Li Y."/>
            <person name="Liew Y.J."/>
            <person name="Baumgarten S."/>
            <person name="Simakov O."/>
            <person name="Wilson M."/>
            <person name="Piel J."/>
            <person name="Ashoor H."/>
            <person name="Bougouffa S."/>
            <person name="Bajic V.B."/>
            <person name="Ryu T."/>
            <person name="Ravasi T."/>
            <person name="Bayer T."/>
            <person name="Micklem G."/>
            <person name="Kim H."/>
            <person name="Bhak J."/>
            <person name="Lajeunesse T.C."/>
            <person name="Voolstra C.R."/>
        </authorList>
    </citation>
    <scope>NUCLEOTIDE SEQUENCE [LARGE SCALE GENOMIC DNA]</scope>
    <source>
        <strain evidence="3 4">CCMP2467</strain>
    </source>
</reference>
<feature type="compositionally biased region" description="Basic and acidic residues" evidence="2">
    <location>
        <begin position="365"/>
        <end position="375"/>
    </location>
</feature>
<feature type="coiled-coil region" evidence="1">
    <location>
        <begin position="67"/>
        <end position="94"/>
    </location>
</feature>
<dbReference type="EMBL" id="LSRX01000465">
    <property type="protein sequence ID" value="OLP96494.1"/>
    <property type="molecule type" value="Genomic_DNA"/>
</dbReference>
<gene>
    <name evidence="3" type="ORF">AK812_SmicGene21263</name>
</gene>
<sequence>MPGILTVKARAGPSFQARVDAALKGINAKTHALESEQRKALQAAVEKGRSRPTSAPVRPNRLSPNQQAMLQDRIKKMKEQDEAYKKQMADMRKKMNEREPLFRLSDVQAGFEMLRLQQEERRRELQHEEHERWAHLRNVEESAFQRPLLIEDFNYRPPRSACHPALKAAEKDFDERIKAAIGGRWFQESDWGRKLKEMKEKVDTRQKLHEIEYPQKCDFWGSSSSSFLWRRLIHVRSFTSALNAANPFPDQDKPQERATAQVGNASNPQRQTPTERPPGWWTTVLRQNLFTGEHEKELTAEHLHCTRAALTRHLLAVRGFVYTVNLNKELEAKAKELQQLQREVAKRRQDEKRWRETANTNRVNKRTELKRKAEEGGDDEEATPELVALEGVLPVRGKAKAAARHPAGKANVTHVTRVTRCSQAAQDPADALACRQHAKDSRVRCSSHPGPRLVQRLHVLVAFGQDGGPWWLRFRAKVRMRFHMIPHVPMS</sequence>
<accession>A0A1Q9DMT6</accession>
<evidence type="ECO:0000313" key="3">
    <source>
        <dbReference type="EMBL" id="OLP96494.1"/>
    </source>
</evidence>
<feature type="region of interest" description="Disordered" evidence="2">
    <location>
        <begin position="347"/>
        <end position="382"/>
    </location>
</feature>
<dbReference type="AlphaFoldDB" id="A0A1Q9DMT6"/>
<dbReference type="Proteomes" id="UP000186817">
    <property type="component" value="Unassembled WGS sequence"/>
</dbReference>
<proteinExistence type="predicted"/>
<evidence type="ECO:0000256" key="1">
    <source>
        <dbReference type="SAM" id="Coils"/>
    </source>
</evidence>